<keyword evidence="2" id="KW-1185">Reference proteome</keyword>
<dbReference type="Proteomes" id="UP000054477">
    <property type="component" value="Unassembled WGS sequence"/>
</dbReference>
<evidence type="ECO:0000313" key="2">
    <source>
        <dbReference type="Proteomes" id="UP000054477"/>
    </source>
</evidence>
<dbReference type="HOGENOM" id="CLU_2758125_0_0_1"/>
<sequence>MSRSLRIGGWRSVNTTAALIPRQHLWLYTTRDKLQLRPSTTVAMCVVRIALLEVESSTAVSIRMLRFRLF</sequence>
<reference evidence="2" key="2">
    <citation type="submission" date="2015-01" db="EMBL/GenBank/DDBJ databases">
        <title>Evolutionary Origins and Diversification of the Mycorrhizal Mutualists.</title>
        <authorList>
            <consortium name="DOE Joint Genome Institute"/>
            <consortium name="Mycorrhizal Genomics Consortium"/>
            <person name="Kohler A."/>
            <person name="Kuo A."/>
            <person name="Nagy L.G."/>
            <person name="Floudas D."/>
            <person name="Copeland A."/>
            <person name="Barry K.W."/>
            <person name="Cichocki N."/>
            <person name="Veneault-Fourrey C."/>
            <person name="LaButti K."/>
            <person name="Lindquist E.A."/>
            <person name="Lipzen A."/>
            <person name="Lundell T."/>
            <person name="Morin E."/>
            <person name="Murat C."/>
            <person name="Riley R."/>
            <person name="Ohm R."/>
            <person name="Sun H."/>
            <person name="Tunlid A."/>
            <person name="Henrissat B."/>
            <person name="Grigoriev I.V."/>
            <person name="Hibbett D.S."/>
            <person name="Martin F."/>
        </authorList>
    </citation>
    <scope>NUCLEOTIDE SEQUENCE [LARGE SCALE GENOMIC DNA]</scope>
    <source>
        <strain evidence="2">LaAM-08-1</strain>
    </source>
</reference>
<proteinExistence type="predicted"/>
<reference evidence="1 2" key="1">
    <citation type="submission" date="2014-04" db="EMBL/GenBank/DDBJ databases">
        <authorList>
            <consortium name="DOE Joint Genome Institute"/>
            <person name="Kuo A."/>
            <person name="Kohler A."/>
            <person name="Nagy L.G."/>
            <person name="Floudas D."/>
            <person name="Copeland A."/>
            <person name="Barry K.W."/>
            <person name="Cichocki N."/>
            <person name="Veneault-Fourrey C."/>
            <person name="LaButti K."/>
            <person name="Lindquist E.A."/>
            <person name="Lipzen A."/>
            <person name="Lundell T."/>
            <person name="Morin E."/>
            <person name="Murat C."/>
            <person name="Sun H."/>
            <person name="Tunlid A."/>
            <person name="Henrissat B."/>
            <person name="Grigoriev I.V."/>
            <person name="Hibbett D.S."/>
            <person name="Martin F."/>
            <person name="Nordberg H.P."/>
            <person name="Cantor M.N."/>
            <person name="Hua S.X."/>
        </authorList>
    </citation>
    <scope>NUCLEOTIDE SEQUENCE [LARGE SCALE GENOMIC DNA]</scope>
    <source>
        <strain evidence="1 2">LaAM-08-1</strain>
    </source>
</reference>
<organism evidence="1 2">
    <name type="scientific">Laccaria amethystina LaAM-08-1</name>
    <dbReference type="NCBI Taxonomy" id="1095629"/>
    <lineage>
        <taxon>Eukaryota</taxon>
        <taxon>Fungi</taxon>
        <taxon>Dikarya</taxon>
        <taxon>Basidiomycota</taxon>
        <taxon>Agaricomycotina</taxon>
        <taxon>Agaricomycetes</taxon>
        <taxon>Agaricomycetidae</taxon>
        <taxon>Agaricales</taxon>
        <taxon>Agaricineae</taxon>
        <taxon>Hydnangiaceae</taxon>
        <taxon>Laccaria</taxon>
    </lineage>
</organism>
<name>A0A0C9YC78_9AGAR</name>
<dbReference type="AlphaFoldDB" id="A0A0C9YC78"/>
<gene>
    <name evidence="1" type="ORF">K443DRAFT_673142</name>
</gene>
<protein>
    <submittedName>
        <fullName evidence="1">Uncharacterized protein</fullName>
    </submittedName>
</protein>
<dbReference type="EMBL" id="KN838545">
    <property type="protein sequence ID" value="KIK07907.1"/>
    <property type="molecule type" value="Genomic_DNA"/>
</dbReference>
<evidence type="ECO:0000313" key="1">
    <source>
        <dbReference type="EMBL" id="KIK07907.1"/>
    </source>
</evidence>
<accession>A0A0C9YC78</accession>